<evidence type="ECO:0000256" key="8">
    <source>
        <dbReference type="SAM" id="SignalP"/>
    </source>
</evidence>
<dbReference type="PANTHER" id="PTHR46640">
    <property type="entry name" value="TRIACYLGLYCEROL LIPASE, PUTATIVE (AFU_ORTHOLOGUE AFUA_6G06510)-RELATED"/>
    <property type="match status" value="1"/>
</dbReference>
<feature type="domain" description="Fungal lipase-type" evidence="9">
    <location>
        <begin position="102"/>
        <end position="231"/>
    </location>
</feature>
<dbReference type="OrthoDB" id="426718at2759"/>
<reference evidence="12" key="1">
    <citation type="submission" date="2017-02" db="EMBL/GenBank/DDBJ databases">
        <authorList>
            <person name="Tafer H."/>
            <person name="Lopandic K."/>
        </authorList>
    </citation>
    <scope>NUCLEOTIDE SEQUENCE [LARGE SCALE GENOMIC DNA]</scope>
    <source>
        <strain evidence="12">CBS 366.77</strain>
    </source>
</reference>
<evidence type="ECO:0000256" key="7">
    <source>
        <dbReference type="ARBA" id="ARBA00041313"/>
    </source>
</evidence>
<dbReference type="SUPFAM" id="SSF53474">
    <property type="entry name" value="alpha/beta-Hydrolases"/>
    <property type="match status" value="1"/>
</dbReference>
<evidence type="ECO:0000256" key="2">
    <source>
        <dbReference type="ARBA" id="ARBA00022487"/>
    </source>
</evidence>
<evidence type="ECO:0000256" key="4">
    <source>
        <dbReference type="ARBA" id="ARBA00022801"/>
    </source>
</evidence>
<dbReference type="InterPro" id="IPR029058">
    <property type="entry name" value="AB_hydrolase_fold"/>
</dbReference>
<dbReference type="PANTHER" id="PTHR46640:SF1">
    <property type="entry name" value="FUNGAL LIPASE-LIKE DOMAIN-CONTAINING PROTEIN-RELATED"/>
    <property type="match status" value="1"/>
</dbReference>
<keyword evidence="2" id="KW-0719">Serine esterase</keyword>
<proteinExistence type="inferred from homology"/>
<evidence type="ECO:0000256" key="6">
    <source>
        <dbReference type="ARBA" id="ARBA00037991"/>
    </source>
</evidence>
<dbReference type="Proteomes" id="UP000266188">
    <property type="component" value="Unassembled WGS sequence"/>
</dbReference>
<comment type="caution">
    <text evidence="11">The sequence shown here is derived from an EMBL/GenBank/DDBJ whole genome shotgun (WGS) entry which is preliminary data.</text>
</comment>
<dbReference type="CDD" id="cd00519">
    <property type="entry name" value="Lipase_3"/>
    <property type="match status" value="1"/>
</dbReference>
<evidence type="ECO:0000313" key="11">
    <source>
        <dbReference type="EMBL" id="RJE22803.1"/>
    </source>
</evidence>
<dbReference type="STRING" id="2070753.A0A3A2ZKG7"/>
<evidence type="ECO:0000313" key="12">
    <source>
        <dbReference type="Proteomes" id="UP000266188"/>
    </source>
</evidence>
<dbReference type="Pfam" id="PF03893">
    <property type="entry name" value="Lipase3_N"/>
    <property type="match status" value="1"/>
</dbReference>
<sequence>MFFLLFFLALFWPILPHAYEYPLSPKSVPAADLARFESWVQYAAAAYCVDNVKAKEGAKLSCPPKNCPYVQQADTSVILSFTTPVTDTAGFVAADHTHRAIVIAFRGTVSIRSIVFDWDPVLTKTNLCPGCMAEKGFWYSWIAVRSEILETVGKAIIEYPDYQIISVGHSLGGSIATLAAASLRAHGHHVILYSYGSARVGNRALSANLTAQAGNYRLTHTVDPIPKLPPLLMGYVHISPEYWITAPSSSKVQPDQINVLTGLVNWHGNTGTGPPLLGDLPAHLWYFQSVSLCAEPMPFQ</sequence>
<dbReference type="EMBL" id="MVGC01000150">
    <property type="protein sequence ID" value="RJE22803.1"/>
    <property type="molecule type" value="Genomic_DNA"/>
</dbReference>
<dbReference type="GO" id="GO:0030600">
    <property type="term" value="F:feruloyl esterase activity"/>
    <property type="evidence" value="ECO:0007669"/>
    <property type="project" value="UniProtKB-EC"/>
</dbReference>
<dbReference type="InterPro" id="IPR051299">
    <property type="entry name" value="AB_hydrolase_lip/est"/>
</dbReference>
<keyword evidence="3 8" id="KW-0732">Signal</keyword>
<evidence type="ECO:0000259" key="10">
    <source>
        <dbReference type="Pfam" id="PF03893"/>
    </source>
</evidence>
<keyword evidence="12" id="KW-1185">Reference proteome</keyword>
<dbReference type="Gene3D" id="3.40.50.1820">
    <property type="entry name" value="alpha/beta hydrolase"/>
    <property type="match status" value="1"/>
</dbReference>
<dbReference type="InterPro" id="IPR002921">
    <property type="entry name" value="Fungal_lipase-type"/>
</dbReference>
<feature type="domain" description="Mono-/di-acylglycerol lipase N-terminal" evidence="10">
    <location>
        <begin position="26"/>
        <end position="75"/>
    </location>
</feature>
<evidence type="ECO:0000256" key="1">
    <source>
        <dbReference type="ARBA" id="ARBA00013091"/>
    </source>
</evidence>
<dbReference type="GO" id="GO:0016042">
    <property type="term" value="P:lipid catabolic process"/>
    <property type="evidence" value="ECO:0007669"/>
    <property type="project" value="InterPro"/>
</dbReference>
<feature type="signal peptide" evidence="8">
    <location>
        <begin position="1"/>
        <end position="18"/>
    </location>
</feature>
<evidence type="ECO:0000259" key="9">
    <source>
        <dbReference type="Pfam" id="PF01764"/>
    </source>
</evidence>
<gene>
    <name evidence="11" type="ORF">PHISCL_04861</name>
</gene>
<dbReference type="Pfam" id="PF01764">
    <property type="entry name" value="Lipase_3"/>
    <property type="match status" value="1"/>
</dbReference>
<organism evidence="11 12">
    <name type="scientific">Aspergillus sclerotialis</name>
    <dbReference type="NCBI Taxonomy" id="2070753"/>
    <lineage>
        <taxon>Eukaryota</taxon>
        <taxon>Fungi</taxon>
        <taxon>Dikarya</taxon>
        <taxon>Ascomycota</taxon>
        <taxon>Pezizomycotina</taxon>
        <taxon>Eurotiomycetes</taxon>
        <taxon>Eurotiomycetidae</taxon>
        <taxon>Eurotiales</taxon>
        <taxon>Aspergillaceae</taxon>
        <taxon>Aspergillus</taxon>
        <taxon>Aspergillus subgen. Polypaecilum</taxon>
    </lineage>
</organism>
<dbReference type="AlphaFoldDB" id="A0A3A2ZKG7"/>
<dbReference type="InterPro" id="IPR005592">
    <property type="entry name" value="Mono/diacylglycerol_lipase_N"/>
</dbReference>
<dbReference type="EC" id="3.1.1.73" evidence="1"/>
<accession>A0A3A2ZKG7</accession>
<evidence type="ECO:0000256" key="3">
    <source>
        <dbReference type="ARBA" id="ARBA00022729"/>
    </source>
</evidence>
<keyword evidence="4" id="KW-0378">Hydrolase</keyword>
<feature type="chain" id="PRO_5017320663" description="feruloyl esterase" evidence="8">
    <location>
        <begin position="19"/>
        <end position="300"/>
    </location>
</feature>
<evidence type="ECO:0000256" key="5">
    <source>
        <dbReference type="ARBA" id="ARBA00034075"/>
    </source>
</evidence>
<comment type="catalytic activity">
    <reaction evidence="5">
        <text>feruloyl-polysaccharide + H2O = ferulate + polysaccharide.</text>
        <dbReference type="EC" id="3.1.1.73"/>
    </reaction>
</comment>
<protein>
    <recommendedName>
        <fullName evidence="1">feruloyl esterase</fullName>
        <ecNumber evidence="1">3.1.1.73</ecNumber>
    </recommendedName>
    <alternativeName>
        <fullName evidence="7">Ferulic acid esterase A</fullName>
    </alternativeName>
</protein>
<name>A0A3A2ZKG7_9EURO</name>
<comment type="similarity">
    <text evidence="6">Belongs to the AB hydrolase superfamily. FaeA family.</text>
</comment>